<dbReference type="CDD" id="cd08422">
    <property type="entry name" value="PBP2_CrgA_like"/>
    <property type="match status" value="1"/>
</dbReference>
<dbReference type="GO" id="GO:0043565">
    <property type="term" value="F:sequence-specific DNA binding"/>
    <property type="evidence" value="ECO:0007669"/>
    <property type="project" value="TreeGrafter"/>
</dbReference>
<keyword evidence="7" id="KW-1185">Reference proteome</keyword>
<evidence type="ECO:0000259" key="5">
    <source>
        <dbReference type="PROSITE" id="PS50931"/>
    </source>
</evidence>
<gene>
    <name evidence="6" type="ORF">BKK52_10375</name>
</gene>
<dbReference type="PROSITE" id="PS50931">
    <property type="entry name" value="HTH_LYSR"/>
    <property type="match status" value="1"/>
</dbReference>
<dbReference type="InterPro" id="IPR000847">
    <property type="entry name" value="LysR_HTH_N"/>
</dbReference>
<dbReference type="Gene3D" id="3.40.190.290">
    <property type="match status" value="1"/>
</dbReference>
<dbReference type="InterPro" id="IPR036388">
    <property type="entry name" value="WH-like_DNA-bd_sf"/>
</dbReference>
<accession>A0A1V3IY29</accession>
<dbReference type="InterPro" id="IPR036390">
    <property type="entry name" value="WH_DNA-bd_sf"/>
</dbReference>
<dbReference type="RefSeq" id="WP_158076044.1">
    <property type="nucleotide sequence ID" value="NZ_MLHL01000061.1"/>
</dbReference>
<keyword evidence="3" id="KW-0238">DNA-binding</keyword>
<dbReference type="Pfam" id="PF03466">
    <property type="entry name" value="LysR_substrate"/>
    <property type="match status" value="1"/>
</dbReference>
<dbReference type="EMBL" id="MLHL01000061">
    <property type="protein sequence ID" value="OOF46907.1"/>
    <property type="molecule type" value="Genomic_DNA"/>
</dbReference>
<dbReference type="Pfam" id="PF00126">
    <property type="entry name" value="HTH_1"/>
    <property type="match status" value="1"/>
</dbReference>
<dbReference type="AlphaFoldDB" id="A0A1V3IY29"/>
<name>A0A1V3IY29_9PAST</name>
<comment type="similarity">
    <text evidence="1">Belongs to the LysR transcriptional regulatory family.</text>
</comment>
<dbReference type="OrthoDB" id="9786526at2"/>
<dbReference type="Gene3D" id="1.10.10.10">
    <property type="entry name" value="Winged helix-like DNA-binding domain superfamily/Winged helix DNA-binding domain"/>
    <property type="match status" value="1"/>
</dbReference>
<dbReference type="SUPFAM" id="SSF53850">
    <property type="entry name" value="Periplasmic binding protein-like II"/>
    <property type="match status" value="1"/>
</dbReference>
<dbReference type="InterPro" id="IPR058163">
    <property type="entry name" value="LysR-type_TF_proteobact-type"/>
</dbReference>
<keyword evidence="2" id="KW-0805">Transcription regulation</keyword>
<evidence type="ECO:0000256" key="1">
    <source>
        <dbReference type="ARBA" id="ARBA00009437"/>
    </source>
</evidence>
<dbReference type="GO" id="GO:0003700">
    <property type="term" value="F:DNA-binding transcription factor activity"/>
    <property type="evidence" value="ECO:0007669"/>
    <property type="project" value="InterPro"/>
</dbReference>
<reference evidence="6 7" key="1">
    <citation type="submission" date="2016-10" db="EMBL/GenBank/DDBJ databases">
        <title>Rodentibacter gen. nov. and new species.</title>
        <authorList>
            <person name="Christensen H."/>
        </authorList>
    </citation>
    <scope>NUCLEOTIDE SEQUENCE [LARGE SCALE GENOMIC DNA]</scope>
    <source>
        <strain evidence="6 7">H1987082031</strain>
    </source>
</reference>
<organism evidence="6 7">
    <name type="scientific">Rodentibacter trehalosifermentans</name>
    <dbReference type="NCBI Taxonomy" id="1908263"/>
    <lineage>
        <taxon>Bacteria</taxon>
        <taxon>Pseudomonadati</taxon>
        <taxon>Pseudomonadota</taxon>
        <taxon>Gammaproteobacteria</taxon>
        <taxon>Pasteurellales</taxon>
        <taxon>Pasteurellaceae</taxon>
        <taxon>Rodentibacter</taxon>
    </lineage>
</organism>
<evidence type="ECO:0000256" key="4">
    <source>
        <dbReference type="ARBA" id="ARBA00023163"/>
    </source>
</evidence>
<dbReference type="GO" id="GO:0006351">
    <property type="term" value="P:DNA-templated transcription"/>
    <property type="evidence" value="ECO:0007669"/>
    <property type="project" value="TreeGrafter"/>
</dbReference>
<evidence type="ECO:0000313" key="6">
    <source>
        <dbReference type="EMBL" id="OOF46907.1"/>
    </source>
</evidence>
<dbReference type="SUPFAM" id="SSF46785">
    <property type="entry name" value="Winged helix' DNA-binding domain"/>
    <property type="match status" value="1"/>
</dbReference>
<comment type="caution">
    <text evidence="6">The sequence shown here is derived from an EMBL/GenBank/DDBJ whole genome shotgun (WGS) entry which is preliminary data.</text>
</comment>
<evidence type="ECO:0000313" key="7">
    <source>
        <dbReference type="Proteomes" id="UP000189161"/>
    </source>
</evidence>
<dbReference type="PANTHER" id="PTHR30537:SF35">
    <property type="entry name" value="TRANSCRIPTIONAL REGULATORY PROTEIN"/>
    <property type="match status" value="1"/>
</dbReference>
<keyword evidence="4" id="KW-0804">Transcription</keyword>
<feature type="domain" description="HTH lysR-type" evidence="5">
    <location>
        <begin position="6"/>
        <end position="63"/>
    </location>
</feature>
<dbReference type="Proteomes" id="UP000189161">
    <property type="component" value="Unassembled WGS sequence"/>
</dbReference>
<dbReference type="InterPro" id="IPR005119">
    <property type="entry name" value="LysR_subst-bd"/>
</dbReference>
<sequence length="290" mass="32838">MIANNINLQQLRLFLKVLETKNISEVARVEDLSASLVSRQLKQLEENLGTALFYRNTRAITPTDLGLQFAETATQMLRLFDNAMLKIHNQSEEISGTVRLNVPVLFGQKHIAKHLSELKQRYPKLNIQLTQTDRFVDPMSDSTDILVRINTLIDNTLKAKIIAKQQYFLVASPDYLTEKGTPKTWSDLTALDGLFYRGHTGMLRWLAKIEGKWQPISAQETLVSNNADTLIQATINKMGVLMMPDWAVADELLTGKLVRIFPDVEISSQIWGSNNICIKKKKKFGPKKLA</sequence>
<evidence type="ECO:0000256" key="3">
    <source>
        <dbReference type="ARBA" id="ARBA00023125"/>
    </source>
</evidence>
<dbReference type="PANTHER" id="PTHR30537">
    <property type="entry name" value="HTH-TYPE TRANSCRIPTIONAL REGULATOR"/>
    <property type="match status" value="1"/>
</dbReference>
<evidence type="ECO:0000256" key="2">
    <source>
        <dbReference type="ARBA" id="ARBA00023015"/>
    </source>
</evidence>
<protein>
    <recommendedName>
        <fullName evidence="5">HTH lysR-type domain-containing protein</fullName>
    </recommendedName>
</protein>
<proteinExistence type="inferred from homology"/>